<dbReference type="PROSITE" id="PS51257">
    <property type="entry name" value="PROKAR_LIPOPROTEIN"/>
    <property type="match status" value="1"/>
</dbReference>
<keyword evidence="1" id="KW-1133">Transmembrane helix</keyword>
<keyword evidence="1" id="KW-0472">Membrane</keyword>
<accession>A0AAN6N756</accession>
<keyword evidence="1" id="KW-0812">Transmembrane</keyword>
<sequence>MKTGTAPSGSKLSNQSSTMRRQVAIGIVTGLGCFALGMTILYISARTSRTIEYWRTATWENSLAFIGTWVGACLSGITTIVYWSSNRHRERDRESRLISVFVGEIALMIYTAVYDPRYLLNISSCCFWGIALAHIFWFAEAATGLCQTHLEVLAGTKLCEPLLAADLEDEV</sequence>
<name>A0AAN6N756_9PEZI</name>
<dbReference type="AlphaFoldDB" id="A0AAN6N756"/>
<organism evidence="2 3">
    <name type="scientific">Diplogelasinospora grovesii</name>
    <dbReference type="NCBI Taxonomy" id="303347"/>
    <lineage>
        <taxon>Eukaryota</taxon>
        <taxon>Fungi</taxon>
        <taxon>Dikarya</taxon>
        <taxon>Ascomycota</taxon>
        <taxon>Pezizomycotina</taxon>
        <taxon>Sordariomycetes</taxon>
        <taxon>Sordariomycetidae</taxon>
        <taxon>Sordariales</taxon>
        <taxon>Diplogelasinosporaceae</taxon>
        <taxon>Diplogelasinospora</taxon>
    </lineage>
</organism>
<gene>
    <name evidence="2" type="ORF">QBC46DRAFT_385405</name>
</gene>
<evidence type="ECO:0000313" key="2">
    <source>
        <dbReference type="EMBL" id="KAK3940447.1"/>
    </source>
</evidence>
<feature type="transmembrane region" description="Helical" evidence="1">
    <location>
        <begin position="95"/>
        <end position="113"/>
    </location>
</feature>
<proteinExistence type="predicted"/>
<comment type="caution">
    <text evidence="2">The sequence shown here is derived from an EMBL/GenBank/DDBJ whole genome shotgun (WGS) entry which is preliminary data.</text>
</comment>
<feature type="transmembrane region" description="Helical" evidence="1">
    <location>
        <begin position="23"/>
        <end position="43"/>
    </location>
</feature>
<feature type="transmembrane region" description="Helical" evidence="1">
    <location>
        <begin position="63"/>
        <end position="83"/>
    </location>
</feature>
<protein>
    <submittedName>
        <fullName evidence="2">Uncharacterized protein</fullName>
    </submittedName>
</protein>
<keyword evidence="3" id="KW-1185">Reference proteome</keyword>
<evidence type="ECO:0000313" key="3">
    <source>
        <dbReference type="Proteomes" id="UP001303473"/>
    </source>
</evidence>
<feature type="transmembrane region" description="Helical" evidence="1">
    <location>
        <begin position="119"/>
        <end position="139"/>
    </location>
</feature>
<reference evidence="3" key="1">
    <citation type="journal article" date="2023" name="Mol. Phylogenet. Evol.">
        <title>Genome-scale phylogeny and comparative genomics of the fungal order Sordariales.</title>
        <authorList>
            <person name="Hensen N."/>
            <person name="Bonometti L."/>
            <person name="Westerberg I."/>
            <person name="Brannstrom I.O."/>
            <person name="Guillou S."/>
            <person name="Cros-Aarteil S."/>
            <person name="Calhoun S."/>
            <person name="Haridas S."/>
            <person name="Kuo A."/>
            <person name="Mondo S."/>
            <person name="Pangilinan J."/>
            <person name="Riley R."/>
            <person name="LaButti K."/>
            <person name="Andreopoulos B."/>
            <person name="Lipzen A."/>
            <person name="Chen C."/>
            <person name="Yan M."/>
            <person name="Daum C."/>
            <person name="Ng V."/>
            <person name="Clum A."/>
            <person name="Steindorff A."/>
            <person name="Ohm R.A."/>
            <person name="Martin F."/>
            <person name="Silar P."/>
            <person name="Natvig D.O."/>
            <person name="Lalanne C."/>
            <person name="Gautier V."/>
            <person name="Ament-Velasquez S.L."/>
            <person name="Kruys A."/>
            <person name="Hutchinson M.I."/>
            <person name="Powell A.J."/>
            <person name="Barry K."/>
            <person name="Miller A.N."/>
            <person name="Grigoriev I.V."/>
            <person name="Debuchy R."/>
            <person name="Gladieux P."/>
            <person name="Hiltunen Thoren M."/>
            <person name="Johannesson H."/>
        </authorList>
    </citation>
    <scope>NUCLEOTIDE SEQUENCE [LARGE SCALE GENOMIC DNA]</scope>
    <source>
        <strain evidence="3">CBS 340.73</strain>
    </source>
</reference>
<dbReference type="EMBL" id="MU853796">
    <property type="protein sequence ID" value="KAK3940447.1"/>
    <property type="molecule type" value="Genomic_DNA"/>
</dbReference>
<dbReference type="Proteomes" id="UP001303473">
    <property type="component" value="Unassembled WGS sequence"/>
</dbReference>
<evidence type="ECO:0000256" key="1">
    <source>
        <dbReference type="SAM" id="Phobius"/>
    </source>
</evidence>